<accession>A0ABU1Z0J1</accession>
<proteinExistence type="predicted"/>
<dbReference type="Proteomes" id="UP001180715">
    <property type="component" value="Unassembled WGS sequence"/>
</dbReference>
<dbReference type="EMBL" id="JAVDXX010000001">
    <property type="protein sequence ID" value="MDR7293993.1"/>
    <property type="molecule type" value="Genomic_DNA"/>
</dbReference>
<sequence length="105" mass="12005">MTDPHSTYAKPFLIVPEQVRRLRERGMDCGDDAYAAQILERYGYYRLSGYRHIYRDRPVPPAWQFSDDGREIRLDTFAPGTSLAHVLRYTNSTTNCAPGSVTFSA</sequence>
<name>A0ABU1Z0J1_9MICC</name>
<evidence type="ECO:0000313" key="1">
    <source>
        <dbReference type="EMBL" id="MDR7293993.1"/>
    </source>
</evidence>
<gene>
    <name evidence="1" type="ORF">J2S67_001261</name>
</gene>
<reference evidence="1" key="1">
    <citation type="submission" date="2023-07" db="EMBL/GenBank/DDBJ databases">
        <title>Sequencing the genomes of 1000 actinobacteria strains.</title>
        <authorList>
            <person name="Klenk H.-P."/>
        </authorList>
    </citation>
    <scope>NUCLEOTIDE SEQUENCE</scope>
    <source>
        <strain evidence="1">DSM 13068</strain>
    </source>
</reference>
<keyword evidence="2" id="KW-1185">Reference proteome</keyword>
<dbReference type="RefSeq" id="WP_070507741.1">
    <property type="nucleotide sequence ID" value="NZ_JAVDXX010000001.1"/>
</dbReference>
<protein>
    <submittedName>
        <fullName evidence="1">Abortive infection bacteriophage resistance protein</fullName>
    </submittedName>
</protein>
<organism evidence="1 2">
    <name type="scientific">Pseudoglutamicibacter albus</name>
    <dbReference type="NCBI Taxonomy" id="98671"/>
    <lineage>
        <taxon>Bacteria</taxon>
        <taxon>Bacillati</taxon>
        <taxon>Actinomycetota</taxon>
        <taxon>Actinomycetes</taxon>
        <taxon>Micrococcales</taxon>
        <taxon>Micrococcaceae</taxon>
        <taxon>Pseudoglutamicibacter</taxon>
    </lineage>
</organism>
<evidence type="ECO:0000313" key="2">
    <source>
        <dbReference type="Proteomes" id="UP001180715"/>
    </source>
</evidence>
<comment type="caution">
    <text evidence="1">The sequence shown here is derived from an EMBL/GenBank/DDBJ whole genome shotgun (WGS) entry which is preliminary data.</text>
</comment>